<dbReference type="GO" id="GO:0055085">
    <property type="term" value="P:transmembrane transport"/>
    <property type="evidence" value="ECO:0007669"/>
    <property type="project" value="InterPro"/>
</dbReference>
<sequence>MNRWMLTGVVSLLATSLSLPALADFSNRTIRLSNGIAADHPVADGVRAMTECLAEKSDGAMRINAFWSSALGDDLQATQALRSGIQEAVVASPSPLVGMVPSLGVFDLPFLFADEAEADAVVDGEFGDFINQELEQVGLINLAYWENGFRNVSSSQRPITRWEDFSGTRIRVMQNNIFLDTFQNLGANPTPMAFGEIFSALETGAIDAQENPFVTIDTSKFYEVQDYVSETRHAFTPFLVMFSKRIWDTYSEDEQQALRDCAVVGRDVQRRVIREASLRSKEEIEAAGVAVNEISPEEQQRMREKSQVIYDRHRDQIGPEVIDRVQAILAELRSD</sequence>
<comment type="similarity">
    <text evidence="1">Belongs to the bacterial solute-binding protein 7 family.</text>
</comment>
<evidence type="ECO:0000313" key="6">
    <source>
        <dbReference type="Proteomes" id="UP000077875"/>
    </source>
</evidence>
<keyword evidence="2" id="KW-0813">Transport</keyword>
<dbReference type="EMBL" id="CP015243">
    <property type="protein sequence ID" value="ANF59423.1"/>
    <property type="molecule type" value="Genomic_DNA"/>
</dbReference>
<dbReference type="PANTHER" id="PTHR33376">
    <property type="match status" value="1"/>
</dbReference>
<dbReference type="KEGG" id="haa:A5892_01420"/>
<dbReference type="Pfam" id="PF03480">
    <property type="entry name" value="DctP"/>
    <property type="match status" value="1"/>
</dbReference>
<reference evidence="5 6" key="1">
    <citation type="submission" date="2016-04" db="EMBL/GenBank/DDBJ databases">
        <title>Complete Genome Sequence of Halotalea alkalilenta IHB B 13600.</title>
        <authorList>
            <person name="Swarnkar M.K."/>
            <person name="Sharma A."/>
            <person name="Kaushal K."/>
            <person name="Soni R."/>
            <person name="Rana S."/>
            <person name="Singh A.K."/>
            <person name="Gulati A."/>
        </authorList>
    </citation>
    <scope>NUCLEOTIDE SEQUENCE [LARGE SCALE GENOMIC DNA]</scope>
    <source>
        <strain evidence="5 6">IHB B 13600</strain>
    </source>
</reference>
<dbReference type="GO" id="GO:0030288">
    <property type="term" value="C:outer membrane-bounded periplasmic space"/>
    <property type="evidence" value="ECO:0007669"/>
    <property type="project" value="InterPro"/>
</dbReference>
<organism evidence="5 6">
    <name type="scientific">Halotalea alkalilenta</name>
    <dbReference type="NCBI Taxonomy" id="376489"/>
    <lineage>
        <taxon>Bacteria</taxon>
        <taxon>Pseudomonadati</taxon>
        <taxon>Pseudomonadota</taxon>
        <taxon>Gammaproteobacteria</taxon>
        <taxon>Oceanospirillales</taxon>
        <taxon>Halomonadaceae</taxon>
        <taxon>Halotalea</taxon>
    </lineage>
</organism>
<dbReference type="NCBIfam" id="NF037995">
    <property type="entry name" value="TRAP_S1"/>
    <property type="match status" value="1"/>
</dbReference>
<accession>A0A172YJM8</accession>
<evidence type="ECO:0000313" key="5">
    <source>
        <dbReference type="EMBL" id="ANF59423.1"/>
    </source>
</evidence>
<evidence type="ECO:0000256" key="2">
    <source>
        <dbReference type="ARBA" id="ARBA00022448"/>
    </source>
</evidence>
<keyword evidence="3 4" id="KW-0732">Signal</keyword>
<feature type="chain" id="PRO_5008004777" evidence="4">
    <location>
        <begin position="24"/>
        <end position="335"/>
    </location>
</feature>
<dbReference type="STRING" id="376489.A5892_01420"/>
<evidence type="ECO:0000256" key="1">
    <source>
        <dbReference type="ARBA" id="ARBA00009023"/>
    </source>
</evidence>
<dbReference type="InterPro" id="IPR038404">
    <property type="entry name" value="TRAP_DctP_sf"/>
</dbReference>
<dbReference type="PANTHER" id="PTHR33376:SF7">
    <property type="entry name" value="C4-DICARBOXYLATE-BINDING PROTEIN DCTB"/>
    <property type="match status" value="1"/>
</dbReference>
<protein>
    <submittedName>
        <fullName evidence="5">ABC transporter substrate-binding protein</fullName>
    </submittedName>
</protein>
<dbReference type="SUPFAM" id="SSF53850">
    <property type="entry name" value="Periplasmic binding protein-like II"/>
    <property type="match status" value="1"/>
</dbReference>
<dbReference type="Gene3D" id="3.40.190.170">
    <property type="entry name" value="Bacterial extracellular solute-binding protein, family 7"/>
    <property type="match status" value="1"/>
</dbReference>
<proteinExistence type="inferred from homology"/>
<dbReference type="InterPro" id="IPR004682">
    <property type="entry name" value="TRAP_DctP"/>
</dbReference>
<evidence type="ECO:0000256" key="3">
    <source>
        <dbReference type="ARBA" id="ARBA00022729"/>
    </source>
</evidence>
<dbReference type="InterPro" id="IPR018389">
    <property type="entry name" value="DctP_fam"/>
</dbReference>
<dbReference type="AlphaFoldDB" id="A0A172YJM8"/>
<keyword evidence="6" id="KW-1185">Reference proteome</keyword>
<dbReference type="CDD" id="cd13679">
    <property type="entry name" value="PBP2_TRAP_YiaO_like"/>
    <property type="match status" value="1"/>
</dbReference>
<name>A0A172YJM8_9GAMM</name>
<dbReference type="PIRSF" id="PIRSF006470">
    <property type="entry name" value="DctB"/>
    <property type="match status" value="1"/>
</dbReference>
<dbReference type="NCBIfam" id="TIGR00787">
    <property type="entry name" value="dctP"/>
    <property type="match status" value="1"/>
</dbReference>
<dbReference type="RefSeq" id="WP_064124235.1">
    <property type="nucleotide sequence ID" value="NZ_CP015243.1"/>
</dbReference>
<feature type="signal peptide" evidence="4">
    <location>
        <begin position="1"/>
        <end position="23"/>
    </location>
</feature>
<dbReference type="Proteomes" id="UP000077875">
    <property type="component" value="Chromosome"/>
</dbReference>
<gene>
    <name evidence="5" type="ORF">A5892_01420</name>
</gene>
<evidence type="ECO:0000256" key="4">
    <source>
        <dbReference type="SAM" id="SignalP"/>
    </source>
</evidence>